<dbReference type="GO" id="GO:0016020">
    <property type="term" value="C:membrane"/>
    <property type="evidence" value="ECO:0007669"/>
    <property type="project" value="UniProtKB-SubCell"/>
</dbReference>
<dbReference type="PRINTS" id="PR01036">
    <property type="entry name" value="TCRTETB"/>
</dbReference>
<dbReference type="Proteomes" id="UP000199706">
    <property type="component" value="Unassembled WGS sequence"/>
</dbReference>
<feature type="transmembrane region" description="Helical" evidence="5">
    <location>
        <begin position="352"/>
        <end position="372"/>
    </location>
</feature>
<feature type="transmembrane region" description="Helical" evidence="5">
    <location>
        <begin position="326"/>
        <end position="346"/>
    </location>
</feature>
<evidence type="ECO:0000256" key="4">
    <source>
        <dbReference type="ARBA" id="ARBA00023136"/>
    </source>
</evidence>
<feature type="transmembrane region" description="Helical" evidence="5">
    <location>
        <begin position="164"/>
        <end position="185"/>
    </location>
</feature>
<feature type="transmembrane region" description="Helical" evidence="5">
    <location>
        <begin position="12"/>
        <end position="37"/>
    </location>
</feature>
<proteinExistence type="predicted"/>
<comment type="subcellular location">
    <subcellularLocation>
        <location evidence="1">Membrane</location>
        <topology evidence="1">Multi-pass membrane protein</topology>
    </subcellularLocation>
</comment>
<dbReference type="AlphaFoldDB" id="A0A1G8ASD7"/>
<dbReference type="OrthoDB" id="9807274at2"/>
<reference evidence="7 8" key="1">
    <citation type="submission" date="2016-10" db="EMBL/GenBank/DDBJ databases">
        <authorList>
            <person name="de Groot N.N."/>
        </authorList>
    </citation>
    <scope>NUCLEOTIDE SEQUENCE [LARGE SCALE GENOMIC DNA]</scope>
    <source>
        <strain evidence="7 8">LMG 2247</strain>
    </source>
</reference>
<feature type="transmembrane region" description="Helical" evidence="5">
    <location>
        <begin position="393"/>
        <end position="417"/>
    </location>
</feature>
<dbReference type="CDD" id="cd17321">
    <property type="entry name" value="MFS_MMR_MDR_like"/>
    <property type="match status" value="1"/>
</dbReference>
<feature type="transmembrane region" description="Helical" evidence="5">
    <location>
        <begin position="223"/>
        <end position="244"/>
    </location>
</feature>
<evidence type="ECO:0000256" key="3">
    <source>
        <dbReference type="ARBA" id="ARBA00022989"/>
    </source>
</evidence>
<name>A0A1G8ASD7_9BURK</name>
<keyword evidence="3 5" id="KW-1133">Transmembrane helix</keyword>
<evidence type="ECO:0000256" key="5">
    <source>
        <dbReference type="SAM" id="Phobius"/>
    </source>
</evidence>
<feature type="transmembrane region" description="Helical" evidence="5">
    <location>
        <begin position="294"/>
        <end position="314"/>
    </location>
</feature>
<dbReference type="PROSITE" id="PS00216">
    <property type="entry name" value="SUGAR_TRANSPORT_1"/>
    <property type="match status" value="1"/>
</dbReference>
<evidence type="ECO:0000313" key="7">
    <source>
        <dbReference type="EMBL" id="SDH23837.1"/>
    </source>
</evidence>
<evidence type="ECO:0000256" key="1">
    <source>
        <dbReference type="ARBA" id="ARBA00004141"/>
    </source>
</evidence>
<sequence length="520" mass="53454">MSEHRDSARYILATASATCALIVLDTNVVAVSLPSIARTFQASFADVEWVVSAYMVAFASCLLPAGGLADRFGRKRMLLLGLAVFFLASLGCGLAPSAALLDLARAAKGVGAAMLLTAALAVIANTFHEGPERIRAWAVWGTCMGLATTVAPLVGGVITQWLGWRWIFLLNLPVCAVLAASASRFIKESRNPAAGPIDAAGSALFGLALALGIWALIEAPAAGWASWLTGARLSAAALLLVGFIQVQRLRAHAMVDLALFRQPRFVAAVLAMFGYAACAQVMMTFLPLYLQNAFGLSAIAAGLGMLPFALAMVAGPYLGAALARQVSSMTLLSAGLLLIGAGNLLTARVAGAASYGLVALGMVTTGLGAGLLNGDTQKAIMAYVPRNRTGMASGISTTTRFTAIVTSVGVLGAVLAARTKAAFYARPEVTPAIRRTLDTDFLSRVLAGDIAQASLHLPPAVRASLAGAAHASFASGFAAALYLAAAAAAMIAVAVRWLANRASEEAPAHVSGCTPSREPS</sequence>
<dbReference type="PANTHER" id="PTHR42718:SF49">
    <property type="entry name" value="EXPORT PROTEIN"/>
    <property type="match status" value="1"/>
</dbReference>
<feature type="domain" description="Major facilitator superfamily (MFS) profile" evidence="6">
    <location>
        <begin position="11"/>
        <end position="504"/>
    </location>
</feature>
<dbReference type="InterPro" id="IPR005829">
    <property type="entry name" value="Sugar_transporter_CS"/>
</dbReference>
<feature type="transmembrane region" description="Helical" evidence="5">
    <location>
        <begin position="136"/>
        <end position="158"/>
    </location>
</feature>
<feature type="transmembrane region" description="Helical" evidence="5">
    <location>
        <begin position="49"/>
        <end position="66"/>
    </location>
</feature>
<evidence type="ECO:0000256" key="2">
    <source>
        <dbReference type="ARBA" id="ARBA00022692"/>
    </source>
</evidence>
<feature type="transmembrane region" description="Helical" evidence="5">
    <location>
        <begin position="106"/>
        <end position="124"/>
    </location>
</feature>
<evidence type="ECO:0000313" key="8">
    <source>
        <dbReference type="Proteomes" id="UP000199706"/>
    </source>
</evidence>
<gene>
    <name evidence="7" type="ORF">SAMN05216466_10875</name>
</gene>
<dbReference type="EMBL" id="FNCJ01000008">
    <property type="protein sequence ID" value="SDH23837.1"/>
    <property type="molecule type" value="Genomic_DNA"/>
</dbReference>
<dbReference type="InterPro" id="IPR011701">
    <property type="entry name" value="MFS"/>
</dbReference>
<protein>
    <submittedName>
        <fullName evidence="7">Drug resistance transporter, EmrB/QacA subfamily</fullName>
    </submittedName>
</protein>
<dbReference type="SUPFAM" id="SSF103473">
    <property type="entry name" value="MFS general substrate transporter"/>
    <property type="match status" value="1"/>
</dbReference>
<dbReference type="Gene3D" id="1.20.1250.20">
    <property type="entry name" value="MFS general substrate transporter like domains"/>
    <property type="match status" value="1"/>
</dbReference>
<feature type="transmembrane region" description="Helical" evidence="5">
    <location>
        <begin position="265"/>
        <end position="288"/>
    </location>
</feature>
<accession>A0A1G8ASD7</accession>
<feature type="transmembrane region" description="Helical" evidence="5">
    <location>
        <begin position="78"/>
        <end position="100"/>
    </location>
</feature>
<keyword evidence="4 5" id="KW-0472">Membrane</keyword>
<organism evidence="7 8">
    <name type="scientific">Paraburkholderia phenazinium</name>
    <dbReference type="NCBI Taxonomy" id="60549"/>
    <lineage>
        <taxon>Bacteria</taxon>
        <taxon>Pseudomonadati</taxon>
        <taxon>Pseudomonadota</taxon>
        <taxon>Betaproteobacteria</taxon>
        <taxon>Burkholderiales</taxon>
        <taxon>Burkholderiaceae</taxon>
        <taxon>Paraburkholderia</taxon>
    </lineage>
</organism>
<keyword evidence="2 5" id="KW-0812">Transmembrane</keyword>
<dbReference type="InterPro" id="IPR020846">
    <property type="entry name" value="MFS_dom"/>
</dbReference>
<evidence type="ECO:0000259" key="6">
    <source>
        <dbReference type="PROSITE" id="PS50850"/>
    </source>
</evidence>
<dbReference type="RefSeq" id="WP_090686066.1">
    <property type="nucleotide sequence ID" value="NZ_CADERL010000011.1"/>
</dbReference>
<feature type="transmembrane region" description="Helical" evidence="5">
    <location>
        <begin position="197"/>
        <end position="217"/>
    </location>
</feature>
<dbReference type="PROSITE" id="PS50850">
    <property type="entry name" value="MFS"/>
    <property type="match status" value="1"/>
</dbReference>
<feature type="transmembrane region" description="Helical" evidence="5">
    <location>
        <begin position="479"/>
        <end position="499"/>
    </location>
</feature>
<dbReference type="Pfam" id="PF07690">
    <property type="entry name" value="MFS_1"/>
    <property type="match status" value="1"/>
</dbReference>
<dbReference type="Gene3D" id="1.20.1720.10">
    <property type="entry name" value="Multidrug resistance protein D"/>
    <property type="match status" value="1"/>
</dbReference>
<dbReference type="GO" id="GO:0022857">
    <property type="term" value="F:transmembrane transporter activity"/>
    <property type="evidence" value="ECO:0007669"/>
    <property type="project" value="InterPro"/>
</dbReference>
<dbReference type="PANTHER" id="PTHR42718">
    <property type="entry name" value="MAJOR FACILITATOR SUPERFAMILY MULTIDRUG TRANSPORTER MFSC"/>
    <property type="match status" value="1"/>
</dbReference>
<dbReference type="InterPro" id="IPR036259">
    <property type="entry name" value="MFS_trans_sf"/>
</dbReference>